<dbReference type="RefSeq" id="WP_338202212.1">
    <property type="nucleotide sequence ID" value="NZ_JAEKNR010000136.1"/>
</dbReference>
<evidence type="ECO:0000259" key="9">
    <source>
        <dbReference type="Pfam" id="PF12704"/>
    </source>
</evidence>
<name>A0A934K9A4_9BACT</name>
<keyword evidence="5 7" id="KW-0472">Membrane</keyword>
<dbReference type="EMBL" id="JAEKNR010000136">
    <property type="protein sequence ID" value="MBJ7598948.1"/>
    <property type="molecule type" value="Genomic_DNA"/>
</dbReference>
<dbReference type="InterPro" id="IPR003838">
    <property type="entry name" value="ABC3_permease_C"/>
</dbReference>
<dbReference type="Proteomes" id="UP000612893">
    <property type="component" value="Unassembled WGS sequence"/>
</dbReference>
<dbReference type="InterPro" id="IPR050250">
    <property type="entry name" value="Macrolide_Exporter_MacB"/>
</dbReference>
<evidence type="ECO:0000313" key="11">
    <source>
        <dbReference type="Proteomes" id="UP000612893"/>
    </source>
</evidence>
<accession>A0A934K9A4</accession>
<evidence type="ECO:0000256" key="2">
    <source>
        <dbReference type="ARBA" id="ARBA00022475"/>
    </source>
</evidence>
<feature type="domain" description="ABC3 transporter permease C-terminal" evidence="8">
    <location>
        <begin position="276"/>
        <end position="392"/>
    </location>
</feature>
<dbReference type="AlphaFoldDB" id="A0A934K9A4"/>
<proteinExistence type="inferred from homology"/>
<dbReference type="PANTHER" id="PTHR30572:SF4">
    <property type="entry name" value="ABC TRANSPORTER PERMEASE YTRF"/>
    <property type="match status" value="1"/>
</dbReference>
<dbReference type="Pfam" id="PF12704">
    <property type="entry name" value="MacB_PCD"/>
    <property type="match status" value="1"/>
</dbReference>
<feature type="transmembrane region" description="Helical" evidence="7">
    <location>
        <begin position="317"/>
        <end position="338"/>
    </location>
</feature>
<evidence type="ECO:0000256" key="5">
    <source>
        <dbReference type="ARBA" id="ARBA00023136"/>
    </source>
</evidence>
<gene>
    <name evidence="10" type="ORF">JF922_12805</name>
</gene>
<sequence>MEIIRNLARRKLRSTLTISGIVIGIFALTTMGAMAEHFNALIDGGVKYFGSSIQVGAPDGQQGALLPLSKVDEVRRVAGVQAAFPGYGFSAKPGAVTAVSFNIPDEIVASDPAEDNYSALKTTVARGRRLEAASRGEVVLGSSIANEFKKNVGDTIDLPVRPPDARPGFVNHPFKVVGILDPTRTAPDNFAYISIPDGQMLLKDSLPAAIRDRVDVSTITMSIAAYARPGTSLSELDRTADRINQQVSGVKATRPSDLVNSFKSGGAVFTAITTGAAVLALVIGGLSVVNTMIMAVTERVREIGLKKAVGAHTFHVLREYLAEAVLIGFLGGAIGYLAGLGLTTLLNTLGKGSNLELFLVTPTLTALAIGFAVALGALAGVIPALRAARLDPVTALRTTN</sequence>
<comment type="caution">
    <text evidence="10">The sequence shown here is derived from an EMBL/GenBank/DDBJ whole genome shotgun (WGS) entry which is preliminary data.</text>
</comment>
<evidence type="ECO:0000259" key="8">
    <source>
        <dbReference type="Pfam" id="PF02687"/>
    </source>
</evidence>
<keyword evidence="4 7" id="KW-1133">Transmembrane helix</keyword>
<dbReference type="GO" id="GO:0005886">
    <property type="term" value="C:plasma membrane"/>
    <property type="evidence" value="ECO:0007669"/>
    <property type="project" value="UniProtKB-SubCell"/>
</dbReference>
<evidence type="ECO:0000256" key="3">
    <source>
        <dbReference type="ARBA" id="ARBA00022692"/>
    </source>
</evidence>
<dbReference type="PANTHER" id="PTHR30572">
    <property type="entry name" value="MEMBRANE COMPONENT OF TRANSPORTER-RELATED"/>
    <property type="match status" value="1"/>
</dbReference>
<keyword evidence="11" id="KW-1185">Reference proteome</keyword>
<evidence type="ECO:0000256" key="6">
    <source>
        <dbReference type="ARBA" id="ARBA00038076"/>
    </source>
</evidence>
<keyword evidence="3 7" id="KW-0812">Transmembrane</keyword>
<evidence type="ECO:0000256" key="7">
    <source>
        <dbReference type="SAM" id="Phobius"/>
    </source>
</evidence>
<comment type="similarity">
    <text evidence="6">Belongs to the ABC-4 integral membrane protein family.</text>
</comment>
<evidence type="ECO:0000256" key="4">
    <source>
        <dbReference type="ARBA" id="ARBA00022989"/>
    </source>
</evidence>
<protein>
    <submittedName>
        <fullName evidence="10">ABC transporter permease</fullName>
    </submittedName>
</protein>
<feature type="transmembrane region" description="Helical" evidence="7">
    <location>
        <begin position="268"/>
        <end position="296"/>
    </location>
</feature>
<evidence type="ECO:0000256" key="1">
    <source>
        <dbReference type="ARBA" id="ARBA00004651"/>
    </source>
</evidence>
<dbReference type="Pfam" id="PF02687">
    <property type="entry name" value="FtsX"/>
    <property type="match status" value="1"/>
</dbReference>
<organism evidence="10 11">
    <name type="scientific">Candidatus Nephthysia bennettiae</name>
    <dbReference type="NCBI Taxonomy" id="3127016"/>
    <lineage>
        <taxon>Bacteria</taxon>
        <taxon>Bacillati</taxon>
        <taxon>Candidatus Dormiibacterota</taxon>
        <taxon>Candidatus Dormibacteria</taxon>
        <taxon>Candidatus Dormibacterales</taxon>
        <taxon>Candidatus Dormibacteraceae</taxon>
        <taxon>Candidatus Nephthysia</taxon>
    </lineage>
</organism>
<keyword evidence="2" id="KW-1003">Cell membrane</keyword>
<evidence type="ECO:0000313" key="10">
    <source>
        <dbReference type="EMBL" id="MBJ7598948.1"/>
    </source>
</evidence>
<reference evidence="10" key="1">
    <citation type="submission" date="2020-10" db="EMBL/GenBank/DDBJ databases">
        <title>Ca. Dormibacterota MAGs.</title>
        <authorList>
            <person name="Montgomery K."/>
        </authorList>
    </citation>
    <scope>NUCLEOTIDE SEQUENCE [LARGE SCALE GENOMIC DNA]</scope>
    <source>
        <strain evidence="10">SC8812_S17_10</strain>
    </source>
</reference>
<comment type="subcellular location">
    <subcellularLocation>
        <location evidence="1">Cell membrane</location>
        <topology evidence="1">Multi-pass membrane protein</topology>
    </subcellularLocation>
</comment>
<feature type="transmembrane region" description="Helical" evidence="7">
    <location>
        <begin position="12"/>
        <end position="34"/>
    </location>
</feature>
<dbReference type="InterPro" id="IPR025857">
    <property type="entry name" value="MacB_PCD"/>
</dbReference>
<feature type="domain" description="MacB-like periplasmic core" evidence="9">
    <location>
        <begin position="14"/>
        <end position="236"/>
    </location>
</feature>
<feature type="transmembrane region" description="Helical" evidence="7">
    <location>
        <begin position="358"/>
        <end position="382"/>
    </location>
</feature>